<evidence type="ECO:0000313" key="3">
    <source>
        <dbReference type="Proteomes" id="UP000031575"/>
    </source>
</evidence>
<feature type="domain" description="HNH nuclease" evidence="1">
    <location>
        <begin position="3"/>
        <end position="26"/>
    </location>
</feature>
<dbReference type="AlphaFoldDB" id="A0A0C2ETX1"/>
<dbReference type="EMBL" id="AWTV01000008">
    <property type="protein sequence ID" value="KIH89984.1"/>
    <property type="molecule type" value="Genomic_DNA"/>
</dbReference>
<reference evidence="2 3" key="1">
    <citation type="journal article" date="2014" name="BMC Genomics">
        <title>Comparative genomics of the major fungal agents of human and animal Sporotrichosis: Sporothrix schenckii and Sporothrix brasiliensis.</title>
        <authorList>
            <person name="Teixeira M.M."/>
            <person name="de Almeida L.G."/>
            <person name="Kubitschek-Barreira P."/>
            <person name="Alves F.L."/>
            <person name="Kioshima E.S."/>
            <person name="Abadio A.K."/>
            <person name="Fernandes L."/>
            <person name="Derengowski L.S."/>
            <person name="Ferreira K.S."/>
            <person name="Souza R.C."/>
            <person name="Ruiz J.C."/>
            <person name="de Andrade N.C."/>
            <person name="Paes H.C."/>
            <person name="Nicola A.M."/>
            <person name="Albuquerque P."/>
            <person name="Gerber A.L."/>
            <person name="Martins V.P."/>
            <person name="Peconick L.D."/>
            <person name="Neto A.V."/>
            <person name="Chaucanez C.B."/>
            <person name="Silva P.A."/>
            <person name="Cunha O.L."/>
            <person name="de Oliveira F.F."/>
            <person name="dos Santos T.C."/>
            <person name="Barros A.L."/>
            <person name="Soares M.A."/>
            <person name="de Oliveira L.M."/>
            <person name="Marini M.M."/>
            <person name="Villalobos-Duno H."/>
            <person name="Cunha M.M."/>
            <person name="de Hoog S."/>
            <person name="da Silveira J.F."/>
            <person name="Henrissat B."/>
            <person name="Nino-Vega G.A."/>
            <person name="Cisalpino P.S."/>
            <person name="Mora-Montes H.M."/>
            <person name="Almeida S.R."/>
            <person name="Stajich J.E."/>
            <person name="Lopes-Bezerra L.M."/>
            <person name="Vasconcelos A.T."/>
            <person name="Felipe M.S."/>
        </authorList>
    </citation>
    <scope>NUCLEOTIDE SEQUENCE [LARGE SCALE GENOMIC DNA]</scope>
    <source>
        <strain evidence="2 3">5110</strain>
    </source>
</reference>
<comment type="caution">
    <text evidence="2">The sequence shown here is derived from an EMBL/GenBank/DDBJ whole genome shotgun (WGS) entry which is preliminary data.</text>
</comment>
<dbReference type="VEuPathDB" id="FungiDB:SPBR_01016"/>
<keyword evidence="3" id="KW-1185">Reference proteome</keyword>
<name>A0A0C2ETX1_9PEZI</name>
<accession>A0A0C2ETX1</accession>
<dbReference type="OrthoDB" id="5416097at2759"/>
<dbReference type="Pfam" id="PF13391">
    <property type="entry name" value="HNH_2"/>
    <property type="match status" value="1"/>
</dbReference>
<dbReference type="RefSeq" id="XP_040617994.1">
    <property type="nucleotide sequence ID" value="XM_040759335.1"/>
</dbReference>
<dbReference type="GeneID" id="63674256"/>
<proteinExistence type="predicted"/>
<dbReference type="InterPro" id="IPR003615">
    <property type="entry name" value="HNH_nuc"/>
</dbReference>
<organism evidence="2 3">
    <name type="scientific">Sporothrix brasiliensis 5110</name>
    <dbReference type="NCBI Taxonomy" id="1398154"/>
    <lineage>
        <taxon>Eukaryota</taxon>
        <taxon>Fungi</taxon>
        <taxon>Dikarya</taxon>
        <taxon>Ascomycota</taxon>
        <taxon>Pezizomycotina</taxon>
        <taxon>Sordariomycetes</taxon>
        <taxon>Sordariomycetidae</taxon>
        <taxon>Ophiostomatales</taxon>
        <taxon>Ophiostomataceae</taxon>
        <taxon>Sporothrix</taxon>
    </lineage>
</organism>
<dbReference type="Proteomes" id="UP000031575">
    <property type="component" value="Unassembled WGS sequence"/>
</dbReference>
<evidence type="ECO:0000259" key="1">
    <source>
        <dbReference type="Pfam" id="PF13391"/>
    </source>
</evidence>
<dbReference type="HOGENOM" id="CLU_1278355_0_0_1"/>
<gene>
    <name evidence="2" type="ORF">SPBR_01016</name>
</gene>
<protein>
    <recommendedName>
        <fullName evidence="1">HNH nuclease domain-containing protein</fullName>
    </recommendedName>
</protein>
<sequence length="216" mass="24022">MSESPRNMICLSKHLHALWGAARFGLKPLRDPQAVERNEVWVQFHWLAQGLLRPSEEVGSDAMDRLGEYGMDPTFVDAGSDSKIDRRGRNGTLAHQESGQRIETGQVFVIKADDPELLPSLEILELQWALVRLAALSGAADVYCDHYSDDHDAVSLIADAEGYYERIFDTGLERQSQSDYADTEDGAYDADAVADTDVTLLDLDESNCAFEEEPDI</sequence>
<evidence type="ECO:0000313" key="2">
    <source>
        <dbReference type="EMBL" id="KIH89984.1"/>
    </source>
</evidence>